<evidence type="ECO:0000256" key="4">
    <source>
        <dbReference type="ARBA" id="ARBA00022729"/>
    </source>
</evidence>
<evidence type="ECO:0000256" key="1">
    <source>
        <dbReference type="ARBA" id="ARBA00004239"/>
    </source>
</evidence>
<dbReference type="FunCoup" id="A0A7N4NFY3">
    <property type="interactions" value="556"/>
</dbReference>
<sequence>MGSPWLRICALGAVLLCCAVGELPGEGINERPIIGILAQANHMKNLKHHGKYYIAASYIKYLESAGARIVPIRLTQSDEEYDNLFHSINGILFPGGAVNLQTSKYSHVAQLFYEKALKANKEGDYFPIWGTCLGFEELTVLTSGELLLTLTNTSGIALPLNFTKAVADSRLFQNISKDLLEALATEPLTSNFHKWSLSLKNFTMNKKLNEFYKVLSTNTYDGIEFISTMEAYNYPIYAVQWHPEKSAFEWKNLTGIVHSPPAIRSSFHMAYFFVNEARKSHHHFASEAEEAKALIYNYTPVFTGNTSLFQQCYFFD</sequence>
<feature type="signal peptide" evidence="8">
    <location>
        <begin position="1"/>
        <end position="21"/>
    </location>
</feature>
<dbReference type="EC" id="3.4.19.9" evidence="7"/>
<feature type="active site" evidence="7">
    <location>
        <position position="242"/>
    </location>
</feature>
<evidence type="ECO:0000256" key="3">
    <source>
        <dbReference type="ARBA" id="ARBA00022525"/>
    </source>
</evidence>
<feature type="active site" description="Proton donor" evidence="6">
    <location>
        <position position="242"/>
    </location>
</feature>
<evidence type="ECO:0000256" key="2">
    <source>
        <dbReference type="ARBA" id="ARBA00011083"/>
    </source>
</evidence>
<organism evidence="9 10">
    <name type="scientific">Sarcophilus harrisii</name>
    <name type="common">Tasmanian devil</name>
    <name type="synonym">Sarcophilus laniarius</name>
    <dbReference type="NCBI Taxonomy" id="9305"/>
    <lineage>
        <taxon>Eukaryota</taxon>
        <taxon>Metazoa</taxon>
        <taxon>Chordata</taxon>
        <taxon>Craniata</taxon>
        <taxon>Vertebrata</taxon>
        <taxon>Euteleostomi</taxon>
        <taxon>Mammalia</taxon>
        <taxon>Metatheria</taxon>
        <taxon>Dasyuromorphia</taxon>
        <taxon>Dasyuridae</taxon>
        <taxon>Sarcophilus</taxon>
    </lineage>
</organism>
<keyword evidence="5 7" id="KW-0378">Hydrolase</keyword>
<evidence type="ECO:0000256" key="5">
    <source>
        <dbReference type="ARBA" id="ARBA00022801"/>
    </source>
</evidence>
<dbReference type="AlphaFoldDB" id="A0A7N4NFY3"/>
<gene>
    <name evidence="9" type="primary">GGH</name>
</gene>
<dbReference type="RefSeq" id="XP_023351761.1">
    <property type="nucleotide sequence ID" value="XM_023495993.2"/>
</dbReference>
<dbReference type="SUPFAM" id="SSF52317">
    <property type="entry name" value="Class I glutamine amidotransferase-like"/>
    <property type="match status" value="1"/>
</dbReference>
<evidence type="ECO:0000256" key="8">
    <source>
        <dbReference type="SAM" id="SignalP"/>
    </source>
</evidence>
<reference evidence="9" key="3">
    <citation type="submission" date="2025-09" db="UniProtKB">
        <authorList>
            <consortium name="Ensembl"/>
        </authorList>
    </citation>
    <scope>IDENTIFICATION</scope>
</reference>
<dbReference type="PROSITE" id="PS51273">
    <property type="entry name" value="GATASE_TYPE_1"/>
    <property type="match status" value="1"/>
</dbReference>
<dbReference type="OMA" id="EPVSSHF"/>
<name>A0A7N4NFY3_SARHA</name>
<keyword evidence="10" id="KW-1185">Reference proteome</keyword>
<dbReference type="Proteomes" id="UP000007648">
    <property type="component" value="Unassembled WGS sequence"/>
</dbReference>
<dbReference type="GO" id="GO:0005615">
    <property type="term" value="C:extracellular space"/>
    <property type="evidence" value="ECO:0007669"/>
    <property type="project" value="Ensembl"/>
</dbReference>
<dbReference type="PROSITE" id="PS51275">
    <property type="entry name" value="PEPTIDASE_C26_GGH"/>
    <property type="match status" value="1"/>
</dbReference>
<keyword evidence="4 8" id="KW-0732">Signal</keyword>
<dbReference type="Pfam" id="PF07722">
    <property type="entry name" value="Peptidase_C26"/>
    <property type="match status" value="1"/>
</dbReference>
<evidence type="ECO:0000313" key="9">
    <source>
        <dbReference type="Ensembl" id="ENSSHAP00000022662.1"/>
    </source>
</evidence>
<dbReference type="InterPro" id="IPR029062">
    <property type="entry name" value="Class_I_gatase-like"/>
</dbReference>
<protein>
    <recommendedName>
        <fullName evidence="7">folate gamma-glutamyl hydrolase</fullName>
        <ecNumber evidence="7">3.4.19.9</ecNumber>
    </recommendedName>
</protein>
<dbReference type="GeneTree" id="ENSGT00490000043388"/>
<dbReference type="FunFam" id="3.40.50.880:FF:000024">
    <property type="entry name" value="Folate gamma-glutamyl hydrolase"/>
    <property type="match status" value="1"/>
</dbReference>
<keyword evidence="3" id="KW-0964">Secreted</keyword>
<comment type="subcellular location">
    <subcellularLocation>
        <location evidence="1">Secreted</location>
        <location evidence="1">Extracellular space</location>
    </subcellularLocation>
</comment>
<dbReference type="KEGG" id="shr:100922531"/>
<evidence type="ECO:0000313" key="10">
    <source>
        <dbReference type="Proteomes" id="UP000007648"/>
    </source>
</evidence>
<dbReference type="Gene3D" id="3.40.50.880">
    <property type="match status" value="1"/>
</dbReference>
<dbReference type="GO" id="GO:0005773">
    <property type="term" value="C:vacuole"/>
    <property type="evidence" value="ECO:0007669"/>
    <property type="project" value="TreeGrafter"/>
</dbReference>
<dbReference type="InterPro" id="IPR015527">
    <property type="entry name" value="Pept_C26_g-glut_hydrolase"/>
</dbReference>
<dbReference type="CTD" id="8836"/>
<feature type="chain" id="PRO_5029620455" description="folate gamma-glutamyl hydrolase" evidence="8">
    <location>
        <begin position="22"/>
        <end position="316"/>
    </location>
</feature>
<dbReference type="Ensembl" id="ENSSHAT00000050561.1">
    <property type="protein sequence ID" value="ENSSHAP00000022662.1"/>
    <property type="gene ID" value="ENSSHAG00000010843.2"/>
</dbReference>
<dbReference type="OrthoDB" id="64220at2759"/>
<dbReference type="GeneID" id="100922531"/>
<comment type="similarity">
    <text evidence="2">Belongs to the peptidase C26 family.</text>
</comment>
<dbReference type="GO" id="GO:0034722">
    <property type="term" value="F:gamma-glutamyl-peptidase activity"/>
    <property type="evidence" value="ECO:0007669"/>
    <property type="project" value="UniProtKB-UniRule"/>
</dbReference>
<feature type="active site" description="Nucleophile" evidence="6 7">
    <location>
        <position position="132"/>
    </location>
</feature>
<evidence type="ECO:0000256" key="7">
    <source>
        <dbReference type="PROSITE-ProRule" id="PRU00607"/>
    </source>
</evidence>
<reference evidence="9" key="2">
    <citation type="submission" date="2025-08" db="UniProtKB">
        <authorList>
            <consortium name="Ensembl"/>
        </authorList>
    </citation>
    <scope>IDENTIFICATION</scope>
</reference>
<proteinExistence type="inferred from homology"/>
<comment type="catalytic activity">
    <reaction evidence="7">
        <text>(6S)-5,6,7,8-tetrahydrofolyl-(gamma-L-Glu)(n) + (n-1) H2O = (6S)-5,6,7,8-tetrahydrofolate + (n-1) L-glutamate</text>
        <dbReference type="Rhea" id="RHEA:56784"/>
        <dbReference type="Rhea" id="RHEA-COMP:14738"/>
        <dbReference type="ChEBI" id="CHEBI:15377"/>
        <dbReference type="ChEBI" id="CHEBI:29985"/>
        <dbReference type="ChEBI" id="CHEBI:57453"/>
        <dbReference type="ChEBI" id="CHEBI:141005"/>
        <dbReference type="EC" id="3.4.19.9"/>
    </reaction>
</comment>
<dbReference type="InterPro" id="IPR011697">
    <property type="entry name" value="Peptidase_C26"/>
</dbReference>
<dbReference type="PANTHER" id="PTHR11315">
    <property type="entry name" value="PROTEASE FAMILY C26 GAMMA-GLUTAMYL HYDROLASE"/>
    <property type="match status" value="1"/>
</dbReference>
<dbReference type="InParanoid" id="A0A7N4NFY3"/>
<dbReference type="PANTHER" id="PTHR11315:SF20">
    <property type="entry name" value="GAMMA-GLUTAMYL HYDROLASE"/>
    <property type="match status" value="1"/>
</dbReference>
<evidence type="ECO:0000256" key="6">
    <source>
        <dbReference type="PIRSR" id="PIRSR615527-1"/>
    </source>
</evidence>
<dbReference type="GO" id="GO:0046900">
    <property type="term" value="P:tetrahydrofolylpolyglutamate metabolic process"/>
    <property type="evidence" value="ECO:0007669"/>
    <property type="project" value="TreeGrafter"/>
</dbReference>
<accession>A0A7N4NFY3</accession>
<reference evidence="9 10" key="1">
    <citation type="journal article" date="2011" name="Proc. Natl. Acad. Sci. U.S.A.">
        <title>Genetic diversity and population structure of the endangered marsupial Sarcophilus harrisii (Tasmanian devil).</title>
        <authorList>
            <person name="Miller W."/>
            <person name="Hayes V.M."/>
            <person name="Ratan A."/>
            <person name="Petersen D.C."/>
            <person name="Wittekindt N.E."/>
            <person name="Miller J."/>
            <person name="Walenz B."/>
            <person name="Knight J."/>
            <person name="Qi J."/>
            <person name="Zhao F."/>
            <person name="Wang Q."/>
            <person name="Bedoya-Reina O.C."/>
            <person name="Katiyar N."/>
            <person name="Tomsho L.P."/>
            <person name="Kasson L.M."/>
            <person name="Hardie R.A."/>
            <person name="Woodbridge P."/>
            <person name="Tindall E.A."/>
            <person name="Bertelsen M.F."/>
            <person name="Dixon D."/>
            <person name="Pyecroft S."/>
            <person name="Helgen K.M."/>
            <person name="Lesk A.M."/>
            <person name="Pringle T.H."/>
            <person name="Patterson N."/>
            <person name="Zhang Y."/>
            <person name="Kreiss A."/>
            <person name="Woods G.M."/>
            <person name="Jones M.E."/>
            <person name="Schuster S.C."/>
        </authorList>
    </citation>
    <scope>NUCLEOTIDE SEQUENCE [LARGE SCALE GENOMIC DNA]</scope>
</reference>